<evidence type="ECO:0000259" key="3">
    <source>
        <dbReference type="PROSITE" id="PS51084"/>
    </source>
</evidence>
<dbReference type="InterPro" id="IPR011146">
    <property type="entry name" value="HIT-like"/>
</dbReference>
<comment type="caution">
    <text evidence="4">The sequence shown here is derived from an EMBL/GenBank/DDBJ whole genome shotgun (WGS) entry which is preliminary data.</text>
</comment>
<keyword evidence="5" id="KW-1185">Reference proteome</keyword>
<accession>A0ABN3P9Y7</accession>
<dbReference type="Gene3D" id="3.30.428.10">
    <property type="entry name" value="HIT-like"/>
    <property type="match status" value="1"/>
</dbReference>
<feature type="short sequence motif" description="Histidine triad motif" evidence="2">
    <location>
        <begin position="143"/>
        <end position="147"/>
    </location>
</feature>
<sequence>MTTEPEQTDAALVAASDLPGVPDEFQRLWTPHRMAYIQAGPEPHSEQCPFCAAPHKSDEDGLIVHRGVRAYVLLNLFPYNSGHLLVCPYRHIPTYDQADAEEVAEIGALTQTAMRVLRETSRCDGFNIGMNQGAVAGAGVAGHLHQHVVPRWATDANFFPIIARTKALPQLLGDVRRSLADAWPL</sequence>
<dbReference type="InterPro" id="IPR052908">
    <property type="entry name" value="AP-4-A_phosphorylase"/>
</dbReference>
<dbReference type="EMBL" id="BAAARI010000011">
    <property type="protein sequence ID" value="GAA2575565.1"/>
    <property type="molecule type" value="Genomic_DNA"/>
</dbReference>
<gene>
    <name evidence="4" type="ORF">GCM10009862_13480</name>
</gene>
<protein>
    <submittedName>
        <fullName evidence="4">HIT domain-containing protein</fullName>
    </submittedName>
</protein>
<dbReference type="PANTHER" id="PTHR42997:SF1">
    <property type="entry name" value="AP-4-A PHOSPHORYLASE"/>
    <property type="match status" value="1"/>
</dbReference>
<name>A0ABN3P9Y7_9MICO</name>
<dbReference type="Proteomes" id="UP001500274">
    <property type="component" value="Unassembled WGS sequence"/>
</dbReference>
<dbReference type="CDD" id="cd01275">
    <property type="entry name" value="FHIT"/>
    <property type="match status" value="1"/>
</dbReference>
<evidence type="ECO:0000313" key="4">
    <source>
        <dbReference type="EMBL" id="GAA2575565.1"/>
    </source>
</evidence>
<dbReference type="SUPFAM" id="SSF54197">
    <property type="entry name" value="HIT-like"/>
    <property type="match status" value="1"/>
</dbReference>
<dbReference type="InterPro" id="IPR039383">
    <property type="entry name" value="FHIT"/>
</dbReference>
<evidence type="ECO:0000256" key="1">
    <source>
        <dbReference type="ARBA" id="ARBA00022741"/>
    </source>
</evidence>
<organism evidence="4 5">
    <name type="scientific">Microbacterium binotii</name>
    <dbReference type="NCBI Taxonomy" id="462710"/>
    <lineage>
        <taxon>Bacteria</taxon>
        <taxon>Bacillati</taxon>
        <taxon>Actinomycetota</taxon>
        <taxon>Actinomycetes</taxon>
        <taxon>Micrococcales</taxon>
        <taxon>Microbacteriaceae</taxon>
        <taxon>Microbacterium</taxon>
    </lineage>
</organism>
<dbReference type="InterPro" id="IPR036265">
    <property type="entry name" value="HIT-like_sf"/>
</dbReference>
<dbReference type="PROSITE" id="PS51084">
    <property type="entry name" value="HIT_2"/>
    <property type="match status" value="1"/>
</dbReference>
<dbReference type="PANTHER" id="PTHR42997">
    <property type="entry name" value="HIT FAMILY HYDROLASE"/>
    <property type="match status" value="1"/>
</dbReference>
<reference evidence="4 5" key="1">
    <citation type="journal article" date="2019" name="Int. J. Syst. Evol. Microbiol.">
        <title>The Global Catalogue of Microorganisms (GCM) 10K type strain sequencing project: providing services to taxonomists for standard genome sequencing and annotation.</title>
        <authorList>
            <consortium name="The Broad Institute Genomics Platform"/>
            <consortium name="The Broad Institute Genome Sequencing Center for Infectious Disease"/>
            <person name="Wu L."/>
            <person name="Ma J."/>
        </authorList>
    </citation>
    <scope>NUCLEOTIDE SEQUENCE [LARGE SCALE GENOMIC DNA]</scope>
    <source>
        <strain evidence="4 5">JCM 16365</strain>
    </source>
</reference>
<evidence type="ECO:0000313" key="5">
    <source>
        <dbReference type="Proteomes" id="UP001500274"/>
    </source>
</evidence>
<dbReference type="Pfam" id="PF01230">
    <property type="entry name" value="HIT"/>
    <property type="match status" value="1"/>
</dbReference>
<proteinExistence type="predicted"/>
<feature type="domain" description="HIT" evidence="3">
    <location>
        <begin position="49"/>
        <end position="158"/>
    </location>
</feature>
<dbReference type="RefSeq" id="WP_243227909.1">
    <property type="nucleotide sequence ID" value="NZ_BAAARI010000011.1"/>
</dbReference>
<keyword evidence="1" id="KW-0547">Nucleotide-binding</keyword>
<evidence type="ECO:0000256" key="2">
    <source>
        <dbReference type="PROSITE-ProRule" id="PRU00464"/>
    </source>
</evidence>